<accession>A0A841HWX7</accession>
<dbReference type="SMART" id="SM00849">
    <property type="entry name" value="Lactamase_B"/>
    <property type="match status" value="1"/>
</dbReference>
<evidence type="ECO:0000313" key="2">
    <source>
        <dbReference type="EMBL" id="MBB6096749.1"/>
    </source>
</evidence>
<dbReference type="Pfam" id="PF00753">
    <property type="entry name" value="Lactamase_B"/>
    <property type="match status" value="1"/>
</dbReference>
<feature type="domain" description="Metallo-beta-lactamase" evidence="1">
    <location>
        <begin position="18"/>
        <end position="202"/>
    </location>
</feature>
<evidence type="ECO:0000259" key="1">
    <source>
        <dbReference type="SMART" id="SM00849"/>
    </source>
</evidence>
<dbReference type="CDD" id="cd06262">
    <property type="entry name" value="metallo-hydrolase-like_MBL-fold"/>
    <property type="match status" value="1"/>
</dbReference>
<dbReference type="AlphaFoldDB" id="A0A841HWX7"/>
<dbReference type="InterPro" id="IPR050855">
    <property type="entry name" value="NDM-1-like"/>
</dbReference>
<gene>
    <name evidence="2" type="ORF">HNR42_000161</name>
</gene>
<dbReference type="GO" id="GO:0016787">
    <property type="term" value="F:hydrolase activity"/>
    <property type="evidence" value="ECO:0007669"/>
    <property type="project" value="UniProtKB-KW"/>
</dbReference>
<comment type="caution">
    <text evidence="2">The sequence shown here is derived from an EMBL/GenBank/DDBJ whole genome shotgun (WGS) entry which is preliminary data.</text>
</comment>
<keyword evidence="3" id="KW-1185">Reference proteome</keyword>
<reference evidence="2 3" key="1">
    <citation type="submission" date="2020-08" db="EMBL/GenBank/DDBJ databases">
        <title>Genomic Encyclopedia of Type Strains, Phase IV (KMG-IV): sequencing the most valuable type-strain genomes for metagenomic binning, comparative biology and taxonomic classification.</title>
        <authorList>
            <person name="Goeker M."/>
        </authorList>
    </citation>
    <scope>NUCLEOTIDE SEQUENCE [LARGE SCALE GENOMIC DNA]</scope>
    <source>
        <strain evidence="2 3">DSM 21458</strain>
    </source>
</reference>
<dbReference type="EMBL" id="JACHHG010000001">
    <property type="protein sequence ID" value="MBB6096749.1"/>
    <property type="molecule type" value="Genomic_DNA"/>
</dbReference>
<name>A0A841HWX7_9DEIO</name>
<organism evidence="2 3">
    <name type="scientific">Deinobacterium chartae</name>
    <dbReference type="NCBI Taxonomy" id="521158"/>
    <lineage>
        <taxon>Bacteria</taxon>
        <taxon>Thermotogati</taxon>
        <taxon>Deinococcota</taxon>
        <taxon>Deinococci</taxon>
        <taxon>Deinococcales</taxon>
        <taxon>Deinococcaceae</taxon>
        <taxon>Deinobacterium</taxon>
    </lineage>
</organism>
<dbReference type="Gene3D" id="3.60.15.10">
    <property type="entry name" value="Ribonuclease Z/Hydroxyacylglutathione hydrolase-like"/>
    <property type="match status" value="1"/>
</dbReference>
<dbReference type="SUPFAM" id="SSF56281">
    <property type="entry name" value="Metallo-hydrolase/oxidoreductase"/>
    <property type="match status" value="1"/>
</dbReference>
<keyword evidence="2" id="KW-0378">Hydrolase</keyword>
<dbReference type="PANTHER" id="PTHR42951:SF22">
    <property type="entry name" value="METALLO BETA-LACTAMASE SUPERFAMILY LIPOPROTEIN"/>
    <property type="match status" value="1"/>
</dbReference>
<proteinExistence type="predicted"/>
<dbReference type="PANTHER" id="PTHR42951">
    <property type="entry name" value="METALLO-BETA-LACTAMASE DOMAIN-CONTAINING"/>
    <property type="match status" value="1"/>
</dbReference>
<dbReference type="InterPro" id="IPR036866">
    <property type="entry name" value="RibonucZ/Hydroxyglut_hydro"/>
</dbReference>
<protein>
    <submittedName>
        <fullName evidence="2">Glyoxylase-like metal-dependent hydrolase (Beta-lactamase superfamily II)</fullName>
    </submittedName>
</protein>
<dbReference type="Proteomes" id="UP000569951">
    <property type="component" value="Unassembled WGS sequence"/>
</dbReference>
<evidence type="ECO:0000313" key="3">
    <source>
        <dbReference type="Proteomes" id="UP000569951"/>
    </source>
</evidence>
<dbReference type="InterPro" id="IPR001279">
    <property type="entry name" value="Metallo-B-lactamas"/>
</dbReference>
<dbReference type="RefSeq" id="WP_183983520.1">
    <property type="nucleotide sequence ID" value="NZ_JACHHG010000001.1"/>
</dbReference>
<sequence>MIVQRTPQFAVFQSALYQTNSLVVHHAGAVVVFDPGTLPHEVEEIRAYTEAVRDGRPLHLVYTHGDWDHVIGDAAFPAARRVASVAFGQRDTDAVLGELQDFDATYYLRRPYPLRYPQADLEVRGGEVLDLDGLRLRFFAAPGHTPDGLVTLVEPLGLLVAGDYLADVEFPFVHNSAAYLETLRMFAQLFSGGAVSLLVPGHGRPTGDLEEMQARQREALAYLRALRAAVQGGDPAEPERLIAHSPFLRATRAEHERNLERARAEFAQG</sequence>